<keyword evidence="1" id="KW-0732">Signal</keyword>
<dbReference type="EMBL" id="GG666484">
    <property type="protein sequence ID" value="EEN64909.1"/>
    <property type="molecule type" value="Genomic_DNA"/>
</dbReference>
<evidence type="ECO:0000313" key="2">
    <source>
        <dbReference type="EMBL" id="EEN64909.1"/>
    </source>
</evidence>
<gene>
    <name evidence="2" type="ORF">BRAFLDRAFT_124245</name>
</gene>
<organism>
    <name type="scientific">Branchiostoma floridae</name>
    <name type="common">Florida lancelet</name>
    <name type="synonym">Amphioxus</name>
    <dbReference type="NCBI Taxonomy" id="7739"/>
    <lineage>
        <taxon>Eukaryota</taxon>
        <taxon>Metazoa</taxon>
        <taxon>Chordata</taxon>
        <taxon>Cephalochordata</taxon>
        <taxon>Leptocardii</taxon>
        <taxon>Amphioxiformes</taxon>
        <taxon>Branchiostomatidae</taxon>
        <taxon>Branchiostoma</taxon>
    </lineage>
</organism>
<reference evidence="2" key="1">
    <citation type="journal article" date="2008" name="Nature">
        <title>The amphioxus genome and the evolution of the chordate karyotype.</title>
        <authorList>
            <consortium name="US DOE Joint Genome Institute (JGI-PGF)"/>
            <person name="Putnam N.H."/>
            <person name="Butts T."/>
            <person name="Ferrier D.E.K."/>
            <person name="Furlong R.F."/>
            <person name="Hellsten U."/>
            <person name="Kawashima T."/>
            <person name="Robinson-Rechavi M."/>
            <person name="Shoguchi E."/>
            <person name="Terry A."/>
            <person name="Yu J.-K."/>
            <person name="Benito-Gutierrez E.L."/>
            <person name="Dubchak I."/>
            <person name="Garcia-Fernandez J."/>
            <person name="Gibson-Brown J.J."/>
            <person name="Grigoriev I.V."/>
            <person name="Horton A.C."/>
            <person name="de Jong P.J."/>
            <person name="Jurka J."/>
            <person name="Kapitonov V.V."/>
            <person name="Kohara Y."/>
            <person name="Kuroki Y."/>
            <person name="Lindquist E."/>
            <person name="Lucas S."/>
            <person name="Osoegawa K."/>
            <person name="Pennacchio L.A."/>
            <person name="Salamov A.A."/>
            <person name="Satou Y."/>
            <person name="Sauka-Spengler T."/>
            <person name="Schmutz J."/>
            <person name="Shin-I T."/>
            <person name="Toyoda A."/>
            <person name="Bronner-Fraser M."/>
            <person name="Fujiyama A."/>
            <person name="Holland L.Z."/>
            <person name="Holland P.W.H."/>
            <person name="Satoh N."/>
            <person name="Rokhsar D.S."/>
        </authorList>
    </citation>
    <scope>NUCLEOTIDE SEQUENCE [LARGE SCALE GENOMIC DNA]</scope>
    <source>
        <strain evidence="2">S238N-H82</strain>
        <tissue evidence="2">Testes</tissue>
    </source>
</reference>
<dbReference type="InParanoid" id="C3Y3N3"/>
<accession>C3Y3N3</accession>
<feature type="chain" id="PRO_5002933397" description="C-type lectin domain-containing protein" evidence="1">
    <location>
        <begin position="25"/>
        <end position="160"/>
    </location>
</feature>
<evidence type="ECO:0000256" key="1">
    <source>
        <dbReference type="SAM" id="SignalP"/>
    </source>
</evidence>
<protein>
    <recommendedName>
        <fullName evidence="3">C-type lectin domain-containing protein</fullName>
    </recommendedName>
</protein>
<feature type="signal peptide" evidence="1">
    <location>
        <begin position="1"/>
        <end position="24"/>
    </location>
</feature>
<evidence type="ECO:0008006" key="3">
    <source>
        <dbReference type="Google" id="ProtNLM"/>
    </source>
</evidence>
<proteinExistence type="predicted"/>
<dbReference type="AlphaFoldDB" id="C3Y3N3"/>
<sequence>MALKGTWAVAIGVLLLVWSQPGTSRPRKCVPPYVLRDHNSLPEHFQPDTPGKYKCPTPDMALYGQHCFFRRLASDEVSFNDAKEFCKIKHANTSSVNDLNNPYDRKAALYMLTQAEENGVGLLTFKKNTCLVRSGNQFCVDSCQEHRSKMYVCKCPAEET</sequence>
<name>C3Y3N3_BRAFL</name>